<proteinExistence type="predicted"/>
<dbReference type="Proteomes" id="UP000045285">
    <property type="component" value="Unassembled WGS sequence"/>
</dbReference>
<evidence type="ECO:0000313" key="2">
    <source>
        <dbReference type="Proteomes" id="UP000045285"/>
    </source>
</evidence>
<sequence length="236" mass="25007">MTFVVVAGGCGNLQLSFSVQDDHCSMTHLHKRGECVDDIGKRDLQPRGSGQDLGYLVDSPDRDVRLVHGFDRCPCVAKPYLVLPIPHHLTHGNTSGVVRCPSQSAFLSTRDTLVFTSPCSIANCHVAIATIPGIGSGTGARVHGSSELEEDTEAAPRIIPLDLTTGLAQYPTGAALHATVGGDFHLALVGQFIALGRADAGQREQVGAGLLVSSHFDMRTPRIDQVAILVELLLNA</sequence>
<accession>A0A090DNE1</accession>
<reference evidence="2" key="1">
    <citation type="submission" date="2014-08" db="EMBL/GenBank/DDBJ databases">
        <authorList>
            <person name="Moulin L."/>
        </authorList>
    </citation>
    <scope>NUCLEOTIDE SEQUENCE [LARGE SCALE GENOMIC DNA]</scope>
</reference>
<dbReference type="AlphaFoldDB" id="A0A090DNE1"/>
<keyword evidence="2" id="KW-1185">Reference proteome</keyword>
<evidence type="ECO:0000313" key="1">
    <source>
        <dbReference type="EMBL" id="CDX17907.1"/>
    </source>
</evidence>
<name>A0A090DNE1_MESPL</name>
<gene>
    <name evidence="1" type="ORF">MPL3356_250026</name>
</gene>
<dbReference type="EMBL" id="CCMZ01000018">
    <property type="protein sequence ID" value="CDX17907.1"/>
    <property type="molecule type" value="Genomic_DNA"/>
</dbReference>
<protein>
    <submittedName>
        <fullName evidence="1">Uncharacterized protein</fullName>
    </submittedName>
</protein>
<organism evidence="1 2">
    <name type="scientific">Mesorhizobium plurifarium</name>
    <dbReference type="NCBI Taxonomy" id="69974"/>
    <lineage>
        <taxon>Bacteria</taxon>
        <taxon>Pseudomonadati</taxon>
        <taxon>Pseudomonadota</taxon>
        <taxon>Alphaproteobacteria</taxon>
        <taxon>Hyphomicrobiales</taxon>
        <taxon>Phyllobacteriaceae</taxon>
        <taxon>Mesorhizobium</taxon>
    </lineage>
</organism>